<protein>
    <recommendedName>
        <fullName evidence="1">RNA uridylyltransferase</fullName>
        <ecNumber evidence="1">2.7.7.52</ecNumber>
    </recommendedName>
</protein>
<dbReference type="GO" id="GO:0005739">
    <property type="term" value="C:mitochondrion"/>
    <property type="evidence" value="ECO:0007669"/>
    <property type="project" value="UniProtKB-ARBA"/>
</dbReference>
<dbReference type="GO" id="GO:0031123">
    <property type="term" value="P:RNA 3'-end processing"/>
    <property type="evidence" value="ECO:0007669"/>
    <property type="project" value="TreeGrafter"/>
</dbReference>
<feature type="region of interest" description="Disordered" evidence="3">
    <location>
        <begin position="251"/>
        <end position="270"/>
    </location>
</feature>
<name>A0A7S4GFV2_9EUGL</name>
<organism evidence="5">
    <name type="scientific">Eutreptiella gymnastica</name>
    <dbReference type="NCBI Taxonomy" id="73025"/>
    <lineage>
        <taxon>Eukaryota</taxon>
        <taxon>Discoba</taxon>
        <taxon>Euglenozoa</taxon>
        <taxon>Euglenida</taxon>
        <taxon>Spirocuta</taxon>
        <taxon>Euglenophyceae</taxon>
        <taxon>Eutreptiales</taxon>
        <taxon>Eutreptiaceae</taxon>
        <taxon>Eutreptiella</taxon>
    </lineage>
</organism>
<evidence type="ECO:0000259" key="4">
    <source>
        <dbReference type="Pfam" id="PF22600"/>
    </source>
</evidence>
<dbReference type="AlphaFoldDB" id="A0A7S4GFV2"/>
<dbReference type="SUPFAM" id="SSF81631">
    <property type="entry name" value="PAP/OAS1 substrate-binding domain"/>
    <property type="match status" value="1"/>
</dbReference>
<dbReference type="Pfam" id="PF22600">
    <property type="entry name" value="MTPAP-like_central"/>
    <property type="match status" value="1"/>
</dbReference>
<feature type="region of interest" description="Disordered" evidence="3">
    <location>
        <begin position="1"/>
        <end position="81"/>
    </location>
</feature>
<dbReference type="EMBL" id="HBJA01136735">
    <property type="protein sequence ID" value="CAE0835688.1"/>
    <property type="molecule type" value="Transcribed_RNA"/>
</dbReference>
<dbReference type="Gene3D" id="3.30.460.10">
    <property type="entry name" value="Beta Polymerase, domain 2"/>
    <property type="match status" value="1"/>
</dbReference>
<feature type="domain" description="Poly(A) RNA polymerase mitochondrial-like central palm" evidence="4">
    <location>
        <begin position="304"/>
        <end position="454"/>
    </location>
</feature>
<proteinExistence type="predicted"/>
<evidence type="ECO:0000256" key="2">
    <source>
        <dbReference type="ARBA" id="ARBA00049105"/>
    </source>
</evidence>
<dbReference type="PANTHER" id="PTHR12271:SF40">
    <property type="entry name" value="POLY(A) RNA POLYMERASE GLD2"/>
    <property type="match status" value="1"/>
</dbReference>
<reference evidence="5" key="1">
    <citation type="submission" date="2021-01" db="EMBL/GenBank/DDBJ databases">
        <authorList>
            <person name="Corre E."/>
            <person name="Pelletier E."/>
            <person name="Niang G."/>
            <person name="Scheremetjew M."/>
            <person name="Finn R."/>
            <person name="Kale V."/>
            <person name="Holt S."/>
            <person name="Cochrane G."/>
            <person name="Meng A."/>
            <person name="Brown T."/>
            <person name="Cohen L."/>
        </authorList>
    </citation>
    <scope>NUCLEOTIDE SEQUENCE</scope>
    <source>
        <strain evidence="5">CCMP1594</strain>
    </source>
</reference>
<evidence type="ECO:0000256" key="1">
    <source>
        <dbReference type="ARBA" id="ARBA00012472"/>
    </source>
</evidence>
<evidence type="ECO:0000313" key="5">
    <source>
        <dbReference type="EMBL" id="CAE0835688.1"/>
    </source>
</evidence>
<dbReference type="InterPro" id="IPR054708">
    <property type="entry name" value="MTPAP-like_central"/>
</dbReference>
<evidence type="ECO:0000256" key="3">
    <source>
        <dbReference type="SAM" id="MobiDB-lite"/>
    </source>
</evidence>
<comment type="catalytic activity">
    <reaction evidence="2">
        <text>RNA(n) + UTP = RNA(n)-3'-uridine ribonucleotide + diphosphate</text>
        <dbReference type="Rhea" id="RHEA:14785"/>
        <dbReference type="Rhea" id="RHEA-COMP:14527"/>
        <dbReference type="Rhea" id="RHEA-COMP:17348"/>
        <dbReference type="ChEBI" id="CHEBI:33019"/>
        <dbReference type="ChEBI" id="CHEBI:46398"/>
        <dbReference type="ChEBI" id="CHEBI:140395"/>
        <dbReference type="ChEBI" id="CHEBI:173116"/>
        <dbReference type="EC" id="2.7.7.52"/>
    </reaction>
</comment>
<dbReference type="EC" id="2.7.7.52" evidence="1"/>
<dbReference type="InterPro" id="IPR043519">
    <property type="entry name" value="NT_sf"/>
</dbReference>
<feature type="compositionally biased region" description="Pro residues" evidence="3">
    <location>
        <begin position="21"/>
        <end position="45"/>
    </location>
</feature>
<dbReference type="PANTHER" id="PTHR12271">
    <property type="entry name" value="POLY A POLYMERASE CID PAP -RELATED"/>
    <property type="match status" value="1"/>
</dbReference>
<gene>
    <name evidence="5" type="ORF">EGYM00163_LOCUS47038</name>
</gene>
<dbReference type="Gene3D" id="1.10.1410.10">
    <property type="match status" value="1"/>
</dbReference>
<dbReference type="SUPFAM" id="SSF81301">
    <property type="entry name" value="Nucleotidyltransferase"/>
    <property type="match status" value="1"/>
</dbReference>
<dbReference type="GO" id="GO:0050265">
    <property type="term" value="F:RNA uridylyltransferase activity"/>
    <property type="evidence" value="ECO:0007669"/>
    <property type="project" value="UniProtKB-EC"/>
</dbReference>
<sequence length="620" mass="68842">MGAVAGPKASCSVRHAHQPHAPQPPADLPPSPPTKAPVCPAPPAPAKVEGTAAGRPDGTSLPAPAPLRDGAEAAAKERRHAHACPIREKRLRDLKGVRALVQGLRSIDDSPVSIAFLGKSVKWRRSEMGDLQRFLQRFNSLFVRSGAASQEVALSDAAPEAFETLVQHLEKRTVAEGKRLTQAQQDRLIVERMVSYFPLSNEVHVSHLEWSSYGPTLGRLQPFLNAFPDIFDTSEYPKVYLRPGSERFIQDPNLSRRPVAPTPTSKLPPPKRAFLTAHADALAVIPKFVDVSVPGLNLTGIGAAMQDLLRRHLPTISGFVCRERFRKKVEDVLNRALQQHQMASPCGEEQEEKFRCKVWMFGSSSTGLFEVNSDVDLLVTPVAHMRCPQEWLDAASEVERLHVLKDRLMESGLGPLGVVESARVPIVKPSEALPGEMNFDICLRSFGALNSQYLRRVFQKDGLVRDTALYLKHFAKDKGIINSQGGLLSAYSLNIMVVYFFHCYRGFVLPALSEVTSPEVVQPPSEQELTIGTAPEELAQAVLELLQFYTMQFNPQLDCISIDGRSQEELTELKQKAYLCVADPYERYFNLGAKIDAARWKLIVVTFYRHLLELMGERPP</sequence>
<accession>A0A7S4GFV2</accession>